<dbReference type="InterPro" id="IPR002109">
    <property type="entry name" value="Glutaredoxin"/>
</dbReference>
<dbReference type="PANTHER" id="PTHR10293">
    <property type="entry name" value="GLUTAREDOXIN FAMILY MEMBER"/>
    <property type="match status" value="1"/>
</dbReference>
<name>A0A4Y7QE70_9AGAM</name>
<dbReference type="FunFam" id="3.40.30.10:FF:000092">
    <property type="entry name" value="Monothiol glutaredoxin"/>
    <property type="match status" value="1"/>
</dbReference>
<keyword evidence="4" id="KW-0411">Iron-sulfur</keyword>
<dbReference type="GO" id="GO:0046872">
    <property type="term" value="F:metal ion binding"/>
    <property type="evidence" value="ECO:0007669"/>
    <property type="project" value="UniProtKB-KW"/>
</dbReference>
<dbReference type="CDD" id="cd03028">
    <property type="entry name" value="GRX_PICOT_like"/>
    <property type="match status" value="1"/>
</dbReference>
<evidence type="ECO:0000313" key="7">
    <source>
        <dbReference type="EMBL" id="TDL25551.1"/>
    </source>
</evidence>
<dbReference type="GO" id="GO:0005634">
    <property type="term" value="C:nucleus"/>
    <property type="evidence" value="ECO:0007669"/>
    <property type="project" value="TreeGrafter"/>
</dbReference>
<comment type="function">
    <text evidence="5">Monothiol glutaredoxin involved in the biogenesis of iron-sulfur clusters. Binds one iron-sulfur cluster per dimer. The iron-sulfur cluster is bound between subunits, and is complexed by a bound glutathione and a cysteine residue from each subunit.</text>
</comment>
<evidence type="ECO:0000313" key="8">
    <source>
        <dbReference type="Proteomes" id="UP000294933"/>
    </source>
</evidence>
<dbReference type="AlphaFoldDB" id="A0A4Y7QE70"/>
<dbReference type="GO" id="GO:0005829">
    <property type="term" value="C:cytosol"/>
    <property type="evidence" value="ECO:0007669"/>
    <property type="project" value="TreeGrafter"/>
</dbReference>
<evidence type="ECO:0000259" key="6">
    <source>
        <dbReference type="PROSITE" id="PS51352"/>
    </source>
</evidence>
<dbReference type="VEuPathDB" id="FungiDB:BD410DRAFT_837050"/>
<dbReference type="STRING" id="50990.A0A4Y7QE70"/>
<dbReference type="PANTHER" id="PTHR10293:SF73">
    <property type="entry name" value="GLUTAREDOXIN-3"/>
    <property type="match status" value="1"/>
</dbReference>
<dbReference type="GO" id="GO:0015036">
    <property type="term" value="F:disulfide oxidoreductase activity"/>
    <property type="evidence" value="ECO:0007669"/>
    <property type="project" value="UniProtKB-ARBA"/>
</dbReference>
<comment type="similarity">
    <text evidence="1">Belongs to the glutaredoxin family. Monothiol subfamily.</text>
</comment>
<sequence>MSNFFEVSSPSHFQTLLSEDLQRVSLINFWAPWAEPCKHMNEVVLELSKKYPTILVLQVEAETQGDIAESFEILSVPTFILLRGHTLLSRIEGADAARLTEDIAKHTRSPTHAQSKTDRLPAAPPTLLKESQEELNKRLNALMHQSNVVLFMKGSPDTPQCGFSRRTVGILRDQGVEFTHFDILTDEDVRAGLKVLNQWPTFPQLIVNGEFVGGLDIIQEMVNTGEFAEIVGKA</sequence>
<dbReference type="InterPro" id="IPR036249">
    <property type="entry name" value="Thioredoxin-like_sf"/>
</dbReference>
<dbReference type="Pfam" id="PF00462">
    <property type="entry name" value="Glutaredoxin"/>
    <property type="match status" value="1"/>
</dbReference>
<dbReference type="PROSITE" id="PS51354">
    <property type="entry name" value="GLUTAREDOXIN_2"/>
    <property type="match status" value="1"/>
</dbReference>
<dbReference type="GO" id="GO:0051537">
    <property type="term" value="F:2 iron, 2 sulfur cluster binding"/>
    <property type="evidence" value="ECO:0007669"/>
    <property type="project" value="TreeGrafter"/>
</dbReference>
<keyword evidence="3" id="KW-0408">Iron</keyword>
<evidence type="ECO:0000256" key="3">
    <source>
        <dbReference type="ARBA" id="ARBA00023004"/>
    </source>
</evidence>
<keyword evidence="8" id="KW-1185">Reference proteome</keyword>
<evidence type="ECO:0000256" key="2">
    <source>
        <dbReference type="ARBA" id="ARBA00022723"/>
    </source>
</evidence>
<dbReference type="EMBL" id="ML170163">
    <property type="protein sequence ID" value="TDL25551.1"/>
    <property type="molecule type" value="Genomic_DNA"/>
</dbReference>
<evidence type="ECO:0000256" key="5">
    <source>
        <dbReference type="ARBA" id="ARBA00055846"/>
    </source>
</evidence>
<evidence type="ECO:0000256" key="1">
    <source>
        <dbReference type="ARBA" id="ARBA00009630"/>
    </source>
</evidence>
<dbReference type="InterPro" id="IPR013766">
    <property type="entry name" value="Thioredoxin_domain"/>
</dbReference>
<dbReference type="FunFam" id="3.40.30.10:FF:000012">
    <property type="entry name" value="Monothiol glutaredoxin"/>
    <property type="match status" value="1"/>
</dbReference>
<protein>
    <submittedName>
        <fullName evidence="7">Glutaredoxin</fullName>
    </submittedName>
</protein>
<dbReference type="Gene3D" id="3.40.30.10">
    <property type="entry name" value="Glutaredoxin"/>
    <property type="match status" value="2"/>
</dbReference>
<proteinExistence type="inferred from homology"/>
<evidence type="ECO:0000256" key="4">
    <source>
        <dbReference type="ARBA" id="ARBA00023014"/>
    </source>
</evidence>
<dbReference type="CDD" id="cd02984">
    <property type="entry name" value="TRX_PICOT"/>
    <property type="match status" value="1"/>
</dbReference>
<dbReference type="Proteomes" id="UP000294933">
    <property type="component" value="Unassembled WGS sequence"/>
</dbReference>
<dbReference type="GO" id="GO:0006879">
    <property type="term" value="P:intracellular iron ion homeostasis"/>
    <property type="evidence" value="ECO:0007669"/>
    <property type="project" value="TreeGrafter"/>
</dbReference>
<feature type="domain" description="Thioredoxin" evidence="6">
    <location>
        <begin position="5"/>
        <end position="144"/>
    </location>
</feature>
<dbReference type="Pfam" id="PF00085">
    <property type="entry name" value="Thioredoxin"/>
    <property type="match status" value="1"/>
</dbReference>
<organism evidence="7 8">
    <name type="scientific">Rickenella mellea</name>
    <dbReference type="NCBI Taxonomy" id="50990"/>
    <lineage>
        <taxon>Eukaryota</taxon>
        <taxon>Fungi</taxon>
        <taxon>Dikarya</taxon>
        <taxon>Basidiomycota</taxon>
        <taxon>Agaricomycotina</taxon>
        <taxon>Agaricomycetes</taxon>
        <taxon>Hymenochaetales</taxon>
        <taxon>Rickenellaceae</taxon>
        <taxon>Rickenella</taxon>
    </lineage>
</organism>
<dbReference type="OrthoDB" id="415696at2759"/>
<gene>
    <name evidence="7" type="ORF">BD410DRAFT_837050</name>
</gene>
<dbReference type="InterPro" id="IPR004480">
    <property type="entry name" value="Monothiol_GRX-rel"/>
</dbReference>
<accession>A0A4Y7QE70</accession>
<dbReference type="PROSITE" id="PS51352">
    <property type="entry name" value="THIOREDOXIN_2"/>
    <property type="match status" value="1"/>
</dbReference>
<reference evidence="7 8" key="1">
    <citation type="submission" date="2018-06" db="EMBL/GenBank/DDBJ databases">
        <title>A transcriptomic atlas of mushroom development highlights an independent origin of complex multicellularity.</title>
        <authorList>
            <consortium name="DOE Joint Genome Institute"/>
            <person name="Krizsan K."/>
            <person name="Almasi E."/>
            <person name="Merenyi Z."/>
            <person name="Sahu N."/>
            <person name="Viragh M."/>
            <person name="Koszo T."/>
            <person name="Mondo S."/>
            <person name="Kiss B."/>
            <person name="Balint B."/>
            <person name="Kues U."/>
            <person name="Barry K."/>
            <person name="Hegedus J.C."/>
            <person name="Henrissat B."/>
            <person name="Johnson J."/>
            <person name="Lipzen A."/>
            <person name="Ohm R."/>
            <person name="Nagy I."/>
            <person name="Pangilinan J."/>
            <person name="Yan J."/>
            <person name="Xiong Y."/>
            <person name="Grigoriev I.V."/>
            <person name="Hibbett D.S."/>
            <person name="Nagy L.G."/>
        </authorList>
    </citation>
    <scope>NUCLEOTIDE SEQUENCE [LARGE SCALE GENOMIC DNA]</scope>
    <source>
        <strain evidence="7 8">SZMC22713</strain>
    </source>
</reference>
<keyword evidence="2" id="KW-0479">Metal-binding</keyword>
<dbReference type="SUPFAM" id="SSF52833">
    <property type="entry name" value="Thioredoxin-like"/>
    <property type="match status" value="2"/>
</dbReference>
<dbReference type="InterPro" id="IPR033658">
    <property type="entry name" value="GRX_PICOT-like"/>
</dbReference>